<dbReference type="PANTHER" id="PTHR33789">
    <property type="entry name" value="LACHRYMATORY-FACTOR SYNTHASE"/>
    <property type="match status" value="1"/>
</dbReference>
<dbReference type="Gene3D" id="3.30.530.20">
    <property type="match status" value="1"/>
</dbReference>
<evidence type="ECO:0000313" key="3">
    <source>
        <dbReference type="Proteomes" id="UP001179952"/>
    </source>
</evidence>
<protein>
    <submittedName>
        <fullName evidence="2">Lachrymatory-factor synthase</fullName>
    </submittedName>
</protein>
<feature type="region of interest" description="Disordered" evidence="1">
    <location>
        <begin position="1"/>
        <end position="39"/>
    </location>
</feature>
<sequence length="183" mass="20305">MPRTRAKVACRGDAPQRRANEATTRRGGEPTYGMTQGEEPKLEWEGKVTATLTNTTADQAWSLLKDFTNLHKILPTLQTCHLVEGDGVVIWAKERLIEINPVRRFLRYVIEENKIRFRRYFVRIGAVDGSGGGGGGGGCVIEWSYVADPIEGWPKEGFEAYLRTSLEAIARRIEEILQGGGGA</sequence>
<reference evidence="2" key="1">
    <citation type="journal article" date="2023" name="Nat. Commun.">
        <title>Diploid and tetraploid genomes of Acorus and the evolution of monocots.</title>
        <authorList>
            <person name="Ma L."/>
            <person name="Liu K.W."/>
            <person name="Li Z."/>
            <person name="Hsiao Y.Y."/>
            <person name="Qi Y."/>
            <person name="Fu T."/>
            <person name="Tang G.D."/>
            <person name="Zhang D."/>
            <person name="Sun W.H."/>
            <person name="Liu D.K."/>
            <person name="Li Y."/>
            <person name="Chen G.Z."/>
            <person name="Liu X.D."/>
            <person name="Liao X.Y."/>
            <person name="Jiang Y.T."/>
            <person name="Yu X."/>
            <person name="Hao Y."/>
            <person name="Huang J."/>
            <person name="Zhao X.W."/>
            <person name="Ke S."/>
            <person name="Chen Y.Y."/>
            <person name="Wu W.L."/>
            <person name="Hsu J.L."/>
            <person name="Lin Y.F."/>
            <person name="Huang M.D."/>
            <person name="Li C.Y."/>
            <person name="Huang L."/>
            <person name="Wang Z.W."/>
            <person name="Zhao X."/>
            <person name="Zhong W.Y."/>
            <person name="Peng D.H."/>
            <person name="Ahmad S."/>
            <person name="Lan S."/>
            <person name="Zhang J.S."/>
            <person name="Tsai W.C."/>
            <person name="Van de Peer Y."/>
            <person name="Liu Z.J."/>
        </authorList>
    </citation>
    <scope>NUCLEOTIDE SEQUENCE</scope>
    <source>
        <strain evidence="2">SCP</strain>
    </source>
</reference>
<feature type="compositionally biased region" description="Basic and acidic residues" evidence="1">
    <location>
        <begin position="14"/>
        <end position="28"/>
    </location>
</feature>
<dbReference type="EMBL" id="JAUJYN010000007">
    <property type="protein sequence ID" value="KAK1267558.1"/>
    <property type="molecule type" value="Genomic_DNA"/>
</dbReference>
<comment type="caution">
    <text evidence="2">The sequence shown here is derived from an EMBL/GenBank/DDBJ whole genome shotgun (WGS) entry which is preliminary data.</text>
</comment>
<gene>
    <name evidence="2" type="ORF">QJS04_geneDACA002660</name>
</gene>
<reference evidence="2" key="2">
    <citation type="submission" date="2023-06" db="EMBL/GenBank/DDBJ databases">
        <authorList>
            <person name="Ma L."/>
            <person name="Liu K.-W."/>
            <person name="Li Z."/>
            <person name="Hsiao Y.-Y."/>
            <person name="Qi Y."/>
            <person name="Fu T."/>
            <person name="Tang G."/>
            <person name="Zhang D."/>
            <person name="Sun W.-H."/>
            <person name="Liu D.-K."/>
            <person name="Li Y."/>
            <person name="Chen G.-Z."/>
            <person name="Liu X.-D."/>
            <person name="Liao X.-Y."/>
            <person name="Jiang Y.-T."/>
            <person name="Yu X."/>
            <person name="Hao Y."/>
            <person name="Huang J."/>
            <person name="Zhao X.-W."/>
            <person name="Ke S."/>
            <person name="Chen Y.-Y."/>
            <person name="Wu W.-L."/>
            <person name="Hsu J.-L."/>
            <person name="Lin Y.-F."/>
            <person name="Huang M.-D."/>
            <person name="Li C.-Y."/>
            <person name="Huang L."/>
            <person name="Wang Z.-W."/>
            <person name="Zhao X."/>
            <person name="Zhong W.-Y."/>
            <person name="Peng D.-H."/>
            <person name="Ahmad S."/>
            <person name="Lan S."/>
            <person name="Zhang J.-S."/>
            <person name="Tsai W.-C."/>
            <person name="Van De Peer Y."/>
            <person name="Liu Z.-J."/>
        </authorList>
    </citation>
    <scope>NUCLEOTIDE SEQUENCE</scope>
    <source>
        <strain evidence="2">SCP</strain>
        <tissue evidence="2">Leaves</tissue>
    </source>
</reference>
<organism evidence="2 3">
    <name type="scientific">Acorus gramineus</name>
    <name type="common">Dwarf sweet flag</name>
    <dbReference type="NCBI Taxonomy" id="55184"/>
    <lineage>
        <taxon>Eukaryota</taxon>
        <taxon>Viridiplantae</taxon>
        <taxon>Streptophyta</taxon>
        <taxon>Embryophyta</taxon>
        <taxon>Tracheophyta</taxon>
        <taxon>Spermatophyta</taxon>
        <taxon>Magnoliopsida</taxon>
        <taxon>Liliopsida</taxon>
        <taxon>Acoraceae</taxon>
        <taxon>Acorus</taxon>
    </lineage>
</organism>
<dbReference type="PANTHER" id="PTHR33789:SF11">
    <property type="entry name" value="OS05G0202300 PROTEIN"/>
    <property type="match status" value="1"/>
</dbReference>
<keyword evidence="3" id="KW-1185">Reference proteome</keyword>
<dbReference type="InterPro" id="IPR023393">
    <property type="entry name" value="START-like_dom_sf"/>
</dbReference>
<dbReference type="CDD" id="cd07821">
    <property type="entry name" value="PYR_PYL_RCAR_like"/>
    <property type="match status" value="1"/>
</dbReference>
<evidence type="ECO:0000256" key="1">
    <source>
        <dbReference type="SAM" id="MobiDB-lite"/>
    </source>
</evidence>
<dbReference type="SUPFAM" id="SSF55961">
    <property type="entry name" value="Bet v1-like"/>
    <property type="match status" value="1"/>
</dbReference>
<evidence type="ECO:0000313" key="2">
    <source>
        <dbReference type="EMBL" id="KAK1267558.1"/>
    </source>
</evidence>
<dbReference type="AlphaFoldDB" id="A0AAV9ATU6"/>
<name>A0AAV9ATU6_ACOGR</name>
<dbReference type="Proteomes" id="UP001179952">
    <property type="component" value="Unassembled WGS sequence"/>
</dbReference>
<proteinExistence type="predicted"/>
<dbReference type="InterPro" id="IPR019587">
    <property type="entry name" value="Polyketide_cyclase/dehydratase"/>
</dbReference>
<dbReference type="Pfam" id="PF10604">
    <property type="entry name" value="Polyketide_cyc2"/>
    <property type="match status" value="1"/>
</dbReference>
<accession>A0AAV9ATU6</accession>
<dbReference type="InterPro" id="IPR053249">
    <property type="entry name" value="LFS"/>
</dbReference>